<dbReference type="STRING" id="95161.SAMN05660874_00043"/>
<dbReference type="EMBL" id="FOZX01000001">
    <property type="protein sequence ID" value="SFS30794.1"/>
    <property type="molecule type" value="Genomic_DNA"/>
</dbReference>
<dbReference type="Proteomes" id="UP000198852">
    <property type="component" value="Unassembled WGS sequence"/>
</dbReference>
<reference evidence="2" key="1">
    <citation type="submission" date="2016-10" db="EMBL/GenBank/DDBJ databases">
        <authorList>
            <person name="Varghese N."/>
            <person name="Submissions S."/>
        </authorList>
    </citation>
    <scope>NUCLEOTIDE SEQUENCE [LARGE SCALE GENOMIC DNA]</scope>
    <source>
        <strain evidence="2">DSM 44771</strain>
    </source>
</reference>
<sequence length="269" mass="29812">MEQRPDWLTEGVDLDKPSAARCYDFYLGGAHNFAADRELGKKVLEVVPNVKEVALNNRAFLRRAVRYCLDQGIRQFLDIGSGIPTAGNVHEIVHAVDPQARVVYVDNEPVAVAHSRSILDGNDNATIVQADLLDVPGVLEAPETQRMLDFSQPVAVMMVALLHFVPESARPREIIRQYHDKLAPGSFLGFSHVTGEEFPEGVQGLVNLYENSTNPVTLRTRTEVAELVSDFELVEPGVVYVPEWRPDSPEDVGDRPEESIVYGLVGRKA</sequence>
<dbReference type="SUPFAM" id="SSF53335">
    <property type="entry name" value="S-adenosyl-L-methionine-dependent methyltransferases"/>
    <property type="match status" value="1"/>
</dbReference>
<dbReference type="GO" id="GO:0032259">
    <property type="term" value="P:methylation"/>
    <property type="evidence" value="ECO:0007669"/>
    <property type="project" value="UniProtKB-KW"/>
</dbReference>
<dbReference type="InterPro" id="IPR006764">
    <property type="entry name" value="SAM_dep_MeTrfase_SAV2177_type"/>
</dbReference>
<keyword evidence="1" id="KW-0808">Transferase</keyword>
<name>A0A1I6NSB3_9PSEU</name>
<dbReference type="Pfam" id="PF04672">
    <property type="entry name" value="Methyltransf_19"/>
    <property type="match status" value="1"/>
</dbReference>
<dbReference type="OrthoDB" id="3516042at2"/>
<dbReference type="RefSeq" id="WP_093412738.1">
    <property type="nucleotide sequence ID" value="NZ_FOZX01000001.1"/>
</dbReference>
<dbReference type="AlphaFoldDB" id="A0A1I6NSB3"/>
<proteinExistence type="predicted"/>
<evidence type="ECO:0000313" key="1">
    <source>
        <dbReference type="EMBL" id="SFS30794.1"/>
    </source>
</evidence>
<keyword evidence="2" id="KW-1185">Reference proteome</keyword>
<gene>
    <name evidence="1" type="ORF">SAMN05660874_00043</name>
</gene>
<protein>
    <submittedName>
        <fullName evidence="1">S-adenosyl methyltransferase</fullName>
    </submittedName>
</protein>
<accession>A0A1I6NSB3</accession>
<organism evidence="1 2">
    <name type="scientific">Saccharopolyspora flava</name>
    <dbReference type="NCBI Taxonomy" id="95161"/>
    <lineage>
        <taxon>Bacteria</taxon>
        <taxon>Bacillati</taxon>
        <taxon>Actinomycetota</taxon>
        <taxon>Actinomycetes</taxon>
        <taxon>Pseudonocardiales</taxon>
        <taxon>Pseudonocardiaceae</taxon>
        <taxon>Saccharopolyspora</taxon>
    </lineage>
</organism>
<dbReference type="InterPro" id="IPR029063">
    <property type="entry name" value="SAM-dependent_MTases_sf"/>
</dbReference>
<keyword evidence="1" id="KW-0489">Methyltransferase</keyword>
<dbReference type="Gene3D" id="3.40.50.150">
    <property type="entry name" value="Vaccinia Virus protein VP39"/>
    <property type="match status" value="1"/>
</dbReference>
<dbReference type="PIRSF" id="PIRSF017393">
    <property type="entry name" value="MTase_SAV2177"/>
    <property type="match status" value="1"/>
</dbReference>
<dbReference type="GO" id="GO:0008168">
    <property type="term" value="F:methyltransferase activity"/>
    <property type="evidence" value="ECO:0007669"/>
    <property type="project" value="UniProtKB-KW"/>
</dbReference>
<evidence type="ECO:0000313" key="2">
    <source>
        <dbReference type="Proteomes" id="UP000198852"/>
    </source>
</evidence>